<proteinExistence type="predicted"/>
<reference evidence="1" key="1">
    <citation type="submission" date="2019-08" db="EMBL/GenBank/DDBJ databases">
        <authorList>
            <person name="Kucharzyk K."/>
            <person name="Murdoch R.W."/>
            <person name="Higgins S."/>
            <person name="Loffler F."/>
        </authorList>
    </citation>
    <scope>NUCLEOTIDE SEQUENCE</scope>
</reference>
<comment type="caution">
    <text evidence="1">The sequence shown here is derived from an EMBL/GenBank/DDBJ whole genome shotgun (WGS) entry which is preliminary data.</text>
</comment>
<protein>
    <submittedName>
        <fullName evidence="1">Uncharacterized protein</fullName>
    </submittedName>
</protein>
<accession>A0A645FY45</accession>
<evidence type="ECO:0000313" key="1">
    <source>
        <dbReference type="EMBL" id="MPN19467.1"/>
    </source>
</evidence>
<sequence length="80" mass="8575">MAAGCRGNGVMHQSPRQHGIGNAELVKFGIFLAAAEFRHQDIVGLINRVGQSERQTAEFAGKHGLVISVEDVLAMVHHGT</sequence>
<gene>
    <name evidence="1" type="ORF">SDC9_166836</name>
</gene>
<name>A0A645FY45_9ZZZZ</name>
<dbReference type="EMBL" id="VSSQ01067027">
    <property type="protein sequence ID" value="MPN19467.1"/>
    <property type="molecule type" value="Genomic_DNA"/>
</dbReference>
<organism evidence="1">
    <name type="scientific">bioreactor metagenome</name>
    <dbReference type="NCBI Taxonomy" id="1076179"/>
    <lineage>
        <taxon>unclassified sequences</taxon>
        <taxon>metagenomes</taxon>
        <taxon>ecological metagenomes</taxon>
    </lineage>
</organism>
<dbReference type="AlphaFoldDB" id="A0A645FY45"/>